<dbReference type="AlphaFoldDB" id="A0AAV3PCT3"/>
<protein>
    <recommendedName>
        <fullName evidence="4">DUF4283 domain-containing protein</fullName>
    </recommendedName>
</protein>
<feature type="region of interest" description="Disordered" evidence="1">
    <location>
        <begin position="201"/>
        <end position="225"/>
    </location>
</feature>
<dbReference type="PANTHER" id="PTHR33710">
    <property type="entry name" value="BNAC02G09200D PROTEIN"/>
    <property type="match status" value="1"/>
</dbReference>
<gene>
    <name evidence="2" type="ORF">LIER_08229</name>
</gene>
<dbReference type="InterPro" id="IPR036691">
    <property type="entry name" value="Endo/exonu/phosph_ase_sf"/>
</dbReference>
<dbReference type="PANTHER" id="PTHR33710:SF79">
    <property type="entry name" value="OS06G0205337 PROTEIN"/>
    <property type="match status" value="1"/>
</dbReference>
<keyword evidence="3" id="KW-1185">Reference proteome</keyword>
<dbReference type="Proteomes" id="UP001454036">
    <property type="component" value="Unassembled WGS sequence"/>
</dbReference>
<evidence type="ECO:0000256" key="1">
    <source>
        <dbReference type="SAM" id="MobiDB-lite"/>
    </source>
</evidence>
<proteinExistence type="predicted"/>
<reference evidence="2 3" key="1">
    <citation type="submission" date="2024-01" db="EMBL/GenBank/DDBJ databases">
        <title>The complete chloroplast genome sequence of Lithospermum erythrorhizon: insights into the phylogenetic relationship among Boraginaceae species and the maternal lineages of purple gromwells.</title>
        <authorList>
            <person name="Okada T."/>
            <person name="Watanabe K."/>
        </authorList>
    </citation>
    <scope>NUCLEOTIDE SEQUENCE [LARGE SCALE GENOMIC DNA]</scope>
</reference>
<evidence type="ECO:0000313" key="2">
    <source>
        <dbReference type="EMBL" id="GAA0148918.1"/>
    </source>
</evidence>
<accession>A0AAV3PCT3</accession>
<organism evidence="2 3">
    <name type="scientific">Lithospermum erythrorhizon</name>
    <name type="common">Purple gromwell</name>
    <name type="synonym">Lithospermum officinale var. erythrorhizon</name>
    <dbReference type="NCBI Taxonomy" id="34254"/>
    <lineage>
        <taxon>Eukaryota</taxon>
        <taxon>Viridiplantae</taxon>
        <taxon>Streptophyta</taxon>
        <taxon>Embryophyta</taxon>
        <taxon>Tracheophyta</taxon>
        <taxon>Spermatophyta</taxon>
        <taxon>Magnoliopsida</taxon>
        <taxon>eudicotyledons</taxon>
        <taxon>Gunneridae</taxon>
        <taxon>Pentapetalae</taxon>
        <taxon>asterids</taxon>
        <taxon>lamiids</taxon>
        <taxon>Boraginales</taxon>
        <taxon>Boraginaceae</taxon>
        <taxon>Boraginoideae</taxon>
        <taxon>Lithospermeae</taxon>
        <taxon>Lithospermum</taxon>
    </lineage>
</organism>
<dbReference type="SUPFAM" id="SSF56219">
    <property type="entry name" value="DNase I-like"/>
    <property type="match status" value="1"/>
</dbReference>
<comment type="caution">
    <text evidence="2">The sequence shown here is derived from an EMBL/GenBank/DDBJ whole genome shotgun (WGS) entry which is preliminary data.</text>
</comment>
<dbReference type="Gene3D" id="3.60.10.10">
    <property type="entry name" value="Endonuclease/exonuclease/phosphatase"/>
    <property type="match status" value="1"/>
</dbReference>
<evidence type="ECO:0000313" key="3">
    <source>
        <dbReference type="Proteomes" id="UP001454036"/>
    </source>
</evidence>
<evidence type="ECO:0008006" key="4">
    <source>
        <dbReference type="Google" id="ProtNLM"/>
    </source>
</evidence>
<name>A0AAV3PCT3_LITER</name>
<feature type="region of interest" description="Disordered" evidence="1">
    <location>
        <begin position="260"/>
        <end position="290"/>
    </location>
</feature>
<feature type="compositionally biased region" description="Basic and acidic residues" evidence="1">
    <location>
        <begin position="205"/>
        <end position="218"/>
    </location>
</feature>
<dbReference type="EMBL" id="BAABME010001321">
    <property type="protein sequence ID" value="GAA0148918.1"/>
    <property type="molecule type" value="Genomic_DNA"/>
</dbReference>
<sequence length="441" mass="50386">MVNWGRDVDPTTIDFDTCDFWIHVRGLKGKFLTRDVARNIGNAFQGCKSVELRVDKQGKKFFRLKETVMIHQPIRRLASFKVGSSMVSSENCTTKVVYGIWIKAPLERSWIHFKLMDESAVQRSTSMGDRARLQETREGEDNRREVSFEPRFSPNKLLQIRGEDLVAKDLVGGEIFSEEVAELQASAQVLVGHFEADPILEEENTEKPLGDPQSKDHQPNGPMSLQAEGSVRTQLAIENSDIRNEALALFNFKSTVGSSTKGKAQMLKPQSKKRHHPYQGISNGEGRRGTQPFVHYPEADGRKEGLALLWDRKLDVSVKSFYSHHIEAVIEEGTGNTWRFVGFYGHHEVTKRKFSWELMRHIDSLSQLPTMFIGDFNEILKASEHVSQRRSRPIWQMNNFNQAVMDCGMFDIRCKGYPYTWSNKFIAPFSTRARLDRALAS</sequence>